<evidence type="ECO:0000313" key="3">
    <source>
        <dbReference type="Proteomes" id="UP000286947"/>
    </source>
</evidence>
<organism evidence="2 3">
    <name type="scientific">Saezia sanguinis</name>
    <dbReference type="NCBI Taxonomy" id="1965230"/>
    <lineage>
        <taxon>Bacteria</taxon>
        <taxon>Pseudomonadati</taxon>
        <taxon>Pseudomonadota</taxon>
        <taxon>Betaproteobacteria</taxon>
        <taxon>Burkholderiales</taxon>
        <taxon>Saeziaceae</taxon>
        <taxon>Saezia</taxon>
    </lineage>
</organism>
<evidence type="ECO:0000256" key="1">
    <source>
        <dbReference type="ARBA" id="ARBA00008591"/>
    </source>
</evidence>
<gene>
    <name evidence="2" type="ORF">CUZ56_00801</name>
</gene>
<dbReference type="InterPro" id="IPR018445">
    <property type="entry name" value="Put_Phosphate_transp_reg"/>
</dbReference>
<reference evidence="2 3" key="1">
    <citation type="submission" date="2018-01" db="EMBL/GenBank/DDBJ databases">
        <title>Saezia sanguinis gen. nov., sp. nov., in the order Burkholderiales isolated from human blood.</title>
        <authorList>
            <person name="Medina-Pascual M.J."/>
            <person name="Valdezate S."/>
            <person name="Monzon S."/>
            <person name="Cuesta I."/>
            <person name="Carrasco G."/>
            <person name="Villalon P."/>
            <person name="Saez-Nieto J.A."/>
        </authorList>
    </citation>
    <scope>NUCLEOTIDE SEQUENCE [LARGE SCALE GENOMIC DNA]</scope>
    <source>
        <strain evidence="2 3">CNM695-12</strain>
    </source>
</reference>
<proteinExistence type="inferred from homology"/>
<dbReference type="InterPro" id="IPR052912">
    <property type="entry name" value="UPF0111_domain"/>
</dbReference>
<dbReference type="AlphaFoldDB" id="A0A433SHU3"/>
<evidence type="ECO:0008006" key="4">
    <source>
        <dbReference type="Google" id="ProtNLM"/>
    </source>
</evidence>
<protein>
    <recommendedName>
        <fullName evidence="4">Pit accessory protein</fullName>
    </recommendedName>
</protein>
<dbReference type="PANTHER" id="PTHR37298">
    <property type="entry name" value="UPF0111 PROTEIN YKAA"/>
    <property type="match status" value="1"/>
</dbReference>
<accession>A0A433SHU3</accession>
<keyword evidence="3" id="KW-1185">Reference proteome</keyword>
<name>A0A433SHU3_9BURK</name>
<evidence type="ECO:0000313" key="2">
    <source>
        <dbReference type="EMBL" id="RUS68311.1"/>
    </source>
</evidence>
<dbReference type="EMBL" id="PQSP01000001">
    <property type="protein sequence ID" value="RUS68311.1"/>
    <property type="molecule type" value="Genomic_DNA"/>
</dbReference>
<dbReference type="Proteomes" id="UP000286947">
    <property type="component" value="Unassembled WGS sequence"/>
</dbReference>
<dbReference type="OrthoDB" id="9797568at2"/>
<dbReference type="Pfam" id="PF01865">
    <property type="entry name" value="PhoU_div"/>
    <property type="match status" value="1"/>
</dbReference>
<sequence length="215" mass="24454">MLFSKLLPREGNFFELFNRHADEMYQAALSFSQLVSEYDNVEARERLTAEIAEIEHKADRITAEVLRLLHKTFITPIDREQIHSMTIGIDDVVDTIQHVAQAMSLYDVHAMTPEIVSMTDLSMKACVCLKNAVQPLKQLNKEDVVKVVIQACQEIDKLESEADKAQSVAISALFRKEPDVRELIKYNAIYSQLEQITDRCEDVADIIEGIVLENS</sequence>
<dbReference type="RefSeq" id="WP_126978352.1">
    <property type="nucleotide sequence ID" value="NZ_CAWUGC010000008.1"/>
</dbReference>
<comment type="similarity">
    <text evidence="1">Belongs to the UPF0111 family.</text>
</comment>
<dbReference type="SUPFAM" id="SSF109755">
    <property type="entry name" value="PhoU-like"/>
    <property type="match status" value="1"/>
</dbReference>
<comment type="caution">
    <text evidence="2">The sequence shown here is derived from an EMBL/GenBank/DDBJ whole genome shotgun (WGS) entry which is preliminary data.</text>
</comment>
<dbReference type="Gene3D" id="1.20.58.220">
    <property type="entry name" value="Phosphate transport system protein phou homolog 2, domain 2"/>
    <property type="match status" value="1"/>
</dbReference>
<dbReference type="PANTHER" id="PTHR37298:SF1">
    <property type="entry name" value="UPF0111 PROTEIN YKAA"/>
    <property type="match status" value="1"/>
</dbReference>
<dbReference type="InterPro" id="IPR038078">
    <property type="entry name" value="PhoU-like_sf"/>
</dbReference>